<protein>
    <submittedName>
        <fullName evidence="1">Uncharacterized protein</fullName>
    </submittedName>
</protein>
<proteinExistence type="predicted"/>
<reference evidence="1" key="1">
    <citation type="submission" date="2018-05" db="EMBL/GenBank/DDBJ databases">
        <authorList>
            <person name="Lanie J.A."/>
            <person name="Ng W.-L."/>
            <person name="Kazmierczak K.M."/>
            <person name="Andrzejewski T.M."/>
            <person name="Davidsen T.M."/>
            <person name="Wayne K.J."/>
            <person name="Tettelin H."/>
            <person name="Glass J.I."/>
            <person name="Rusch D."/>
            <person name="Podicherti R."/>
            <person name="Tsui H.-C.T."/>
            <person name="Winkler M.E."/>
        </authorList>
    </citation>
    <scope>NUCLEOTIDE SEQUENCE</scope>
</reference>
<gene>
    <name evidence="1" type="ORF">METZ01_LOCUS35073</name>
</gene>
<name>A0A381QUF0_9ZZZZ</name>
<dbReference type="EMBL" id="UINC01001496">
    <property type="protein sequence ID" value="SUZ82219.1"/>
    <property type="molecule type" value="Genomic_DNA"/>
</dbReference>
<organism evidence="1">
    <name type="scientific">marine metagenome</name>
    <dbReference type="NCBI Taxonomy" id="408172"/>
    <lineage>
        <taxon>unclassified sequences</taxon>
        <taxon>metagenomes</taxon>
        <taxon>ecological metagenomes</taxon>
    </lineage>
</organism>
<dbReference type="AlphaFoldDB" id="A0A381QUF0"/>
<accession>A0A381QUF0</accession>
<evidence type="ECO:0000313" key="1">
    <source>
        <dbReference type="EMBL" id="SUZ82219.1"/>
    </source>
</evidence>
<sequence length="77" mass="9047">MISLTPYSRENPVKISQEEYEKLVHMNEKGWSHCDSKEECLAKLHYLREGFAQGKIADGDFHEREEKMVVGYWNRGS</sequence>